<evidence type="ECO:0000313" key="10">
    <source>
        <dbReference type="Proteomes" id="UP000693970"/>
    </source>
</evidence>
<keyword evidence="3" id="KW-0223">Dioxygenase</keyword>
<feature type="domain" description="Fe2OG dioxygenase" evidence="8">
    <location>
        <begin position="335"/>
        <end position="452"/>
    </location>
</feature>
<dbReference type="EMBL" id="JAGRRH010000001">
    <property type="protein sequence ID" value="KAG7374571.1"/>
    <property type="molecule type" value="Genomic_DNA"/>
</dbReference>
<keyword evidence="5" id="KW-0408">Iron</keyword>
<comment type="caution">
    <text evidence="9">The sequence shown here is derived from an EMBL/GenBank/DDBJ whole genome shotgun (WGS) entry which is preliminary data.</text>
</comment>
<dbReference type="GO" id="GO:0005783">
    <property type="term" value="C:endoplasmic reticulum"/>
    <property type="evidence" value="ECO:0007669"/>
    <property type="project" value="TreeGrafter"/>
</dbReference>
<dbReference type="AlphaFoldDB" id="A0A9K3M7G6"/>
<proteinExistence type="predicted"/>
<dbReference type="InterPro" id="IPR045054">
    <property type="entry name" value="P4HA-like"/>
</dbReference>
<dbReference type="InterPro" id="IPR006620">
    <property type="entry name" value="Pro_4_hyd_alph"/>
</dbReference>
<evidence type="ECO:0000256" key="7">
    <source>
        <dbReference type="SAM" id="SignalP"/>
    </source>
</evidence>
<feature type="compositionally biased region" description="Polar residues" evidence="6">
    <location>
        <begin position="84"/>
        <end position="96"/>
    </location>
</feature>
<evidence type="ECO:0000313" key="9">
    <source>
        <dbReference type="EMBL" id="KAG7374571.1"/>
    </source>
</evidence>
<sequence length="483" mass="53480">MTITNRCTTITLLLAFLQYQRVVAFHNSCCPLFARHRQQTTYLHPTIFDNRFVDLALFAKTKKSKKGKNGSVSGTTRGGFGKVTTESTGARPTTNEDGAGDYSVFPALDPQVAGTLIEAPAGLQQEAGFLPVEIYERLDQIYGFPNFNYDTLPSVQEENNNKDLSFGDLFSASPITPSKISNATTKVSPMSDTDFADLISAATGGKLDPSKTSAKYNDKSDAIDSKIDLSTLPPFEKLRVLHIDPLVLAIDDFFTDEECDRYVDMSLSPPTTTNDDVSGEDAPHLEKFQTRSKTVGKDDAAKSQRTSTTWFHHYKNVPELMAKATRLVGLDTLEQWEEPQTVRYRRNEKFTWHLDALAPTQSTPEQGGQRLATLLVYLKDLNEGGATIFRDLKGLDGSPLRVQPRKGSALMFFPAAGGIPNTPFDIRTLHCGEIVPMHSETEKWISQLWLREAQYTPTAPPGNLHVTAKQPVESYCQTAKDAL</sequence>
<dbReference type="GO" id="GO:0004656">
    <property type="term" value="F:procollagen-proline 4-dioxygenase activity"/>
    <property type="evidence" value="ECO:0007669"/>
    <property type="project" value="TreeGrafter"/>
</dbReference>
<keyword evidence="2" id="KW-0479">Metal-binding</keyword>
<dbReference type="PROSITE" id="PS51471">
    <property type="entry name" value="FE2OG_OXY"/>
    <property type="match status" value="1"/>
</dbReference>
<dbReference type="Pfam" id="PF13640">
    <property type="entry name" value="2OG-FeII_Oxy_3"/>
    <property type="match status" value="1"/>
</dbReference>
<evidence type="ECO:0000256" key="1">
    <source>
        <dbReference type="ARBA" id="ARBA00001961"/>
    </source>
</evidence>
<evidence type="ECO:0000256" key="5">
    <source>
        <dbReference type="ARBA" id="ARBA00023004"/>
    </source>
</evidence>
<feature type="chain" id="PRO_5039908076" evidence="7">
    <location>
        <begin position="25"/>
        <end position="483"/>
    </location>
</feature>
<feature type="region of interest" description="Disordered" evidence="6">
    <location>
        <begin position="65"/>
        <end position="101"/>
    </location>
</feature>
<gene>
    <name evidence="9" type="ORF">IV203_013666</name>
</gene>
<dbReference type="OrthoDB" id="420380at2759"/>
<accession>A0A9K3M7G6</accession>
<dbReference type="Proteomes" id="UP000693970">
    <property type="component" value="Unassembled WGS sequence"/>
</dbReference>
<dbReference type="InterPro" id="IPR005123">
    <property type="entry name" value="Oxoglu/Fe-dep_dioxygenase_dom"/>
</dbReference>
<evidence type="ECO:0000256" key="2">
    <source>
        <dbReference type="ARBA" id="ARBA00022723"/>
    </source>
</evidence>
<dbReference type="InterPro" id="IPR044862">
    <property type="entry name" value="Pro_4_hyd_alph_FE2OG_OXY"/>
</dbReference>
<reference evidence="9" key="1">
    <citation type="journal article" date="2021" name="Sci. Rep.">
        <title>Diploid genomic architecture of Nitzschia inconspicua, an elite biomass production diatom.</title>
        <authorList>
            <person name="Oliver A."/>
            <person name="Podell S."/>
            <person name="Pinowska A."/>
            <person name="Traller J.C."/>
            <person name="Smith S.R."/>
            <person name="McClure R."/>
            <person name="Beliaev A."/>
            <person name="Bohutskyi P."/>
            <person name="Hill E.A."/>
            <person name="Rabines A."/>
            <person name="Zheng H."/>
            <person name="Allen L.Z."/>
            <person name="Kuo A."/>
            <person name="Grigoriev I.V."/>
            <person name="Allen A.E."/>
            <person name="Hazlebeck D."/>
            <person name="Allen E.E."/>
        </authorList>
    </citation>
    <scope>NUCLEOTIDE SEQUENCE</scope>
    <source>
        <strain evidence="9">Hildebrandi</strain>
    </source>
</reference>
<evidence type="ECO:0000256" key="6">
    <source>
        <dbReference type="SAM" id="MobiDB-lite"/>
    </source>
</evidence>
<comment type="cofactor">
    <cofactor evidence="1">
        <name>L-ascorbate</name>
        <dbReference type="ChEBI" id="CHEBI:38290"/>
    </cofactor>
</comment>
<keyword evidence="4" id="KW-0560">Oxidoreductase</keyword>
<keyword evidence="10" id="KW-1185">Reference proteome</keyword>
<evidence type="ECO:0000256" key="4">
    <source>
        <dbReference type="ARBA" id="ARBA00023002"/>
    </source>
</evidence>
<organism evidence="9 10">
    <name type="scientific">Nitzschia inconspicua</name>
    <dbReference type="NCBI Taxonomy" id="303405"/>
    <lineage>
        <taxon>Eukaryota</taxon>
        <taxon>Sar</taxon>
        <taxon>Stramenopiles</taxon>
        <taxon>Ochrophyta</taxon>
        <taxon>Bacillariophyta</taxon>
        <taxon>Bacillariophyceae</taxon>
        <taxon>Bacillariophycidae</taxon>
        <taxon>Bacillariales</taxon>
        <taxon>Bacillariaceae</taxon>
        <taxon>Nitzschia</taxon>
    </lineage>
</organism>
<evidence type="ECO:0000256" key="3">
    <source>
        <dbReference type="ARBA" id="ARBA00022964"/>
    </source>
</evidence>
<dbReference type="SMART" id="SM00702">
    <property type="entry name" value="P4Hc"/>
    <property type="match status" value="1"/>
</dbReference>
<keyword evidence="7" id="KW-0732">Signal</keyword>
<dbReference type="PANTHER" id="PTHR10869">
    <property type="entry name" value="PROLYL 4-HYDROXYLASE ALPHA SUBUNIT"/>
    <property type="match status" value="1"/>
</dbReference>
<dbReference type="PANTHER" id="PTHR10869:SF229">
    <property type="entry name" value="PROLYL 4-HYDROXYLASE ALPHA SUBUNIT DOMAIN-CONTAINING PROTEIN"/>
    <property type="match status" value="1"/>
</dbReference>
<name>A0A9K3M7G6_9STRA</name>
<dbReference type="GO" id="GO:0031418">
    <property type="term" value="F:L-ascorbic acid binding"/>
    <property type="evidence" value="ECO:0007669"/>
    <property type="project" value="InterPro"/>
</dbReference>
<evidence type="ECO:0000259" key="8">
    <source>
        <dbReference type="PROSITE" id="PS51471"/>
    </source>
</evidence>
<dbReference type="GO" id="GO:0005506">
    <property type="term" value="F:iron ion binding"/>
    <property type="evidence" value="ECO:0007669"/>
    <property type="project" value="InterPro"/>
</dbReference>
<reference evidence="9" key="2">
    <citation type="submission" date="2021-04" db="EMBL/GenBank/DDBJ databases">
        <authorList>
            <person name="Podell S."/>
        </authorList>
    </citation>
    <scope>NUCLEOTIDE SEQUENCE</scope>
    <source>
        <strain evidence="9">Hildebrandi</strain>
    </source>
</reference>
<feature type="signal peptide" evidence="7">
    <location>
        <begin position="1"/>
        <end position="24"/>
    </location>
</feature>
<protein>
    <submittedName>
        <fullName evidence="9">Procollagen-proline, 2-oxoglutarate-4-dioxygenase</fullName>
    </submittedName>
</protein>